<gene>
    <name evidence="1" type="ORF">TW72_13295</name>
</gene>
<dbReference type="AlphaFoldDB" id="A0A0F4PHQ6"/>
<comment type="caution">
    <text evidence="1">The sequence shown here is derived from an EMBL/GenBank/DDBJ whole genome shotgun (WGS) entry which is preliminary data.</text>
</comment>
<organism evidence="1 2">
    <name type="scientific">Pseudoalteromonas ruthenica</name>
    <dbReference type="NCBI Taxonomy" id="151081"/>
    <lineage>
        <taxon>Bacteria</taxon>
        <taxon>Pseudomonadati</taxon>
        <taxon>Pseudomonadota</taxon>
        <taxon>Gammaproteobacteria</taxon>
        <taxon>Alteromonadales</taxon>
        <taxon>Pseudoalteromonadaceae</taxon>
        <taxon>Pseudoalteromonas</taxon>
    </lineage>
</organism>
<evidence type="ECO:0000313" key="2">
    <source>
        <dbReference type="Proteomes" id="UP000033664"/>
    </source>
</evidence>
<name>A0A0F4PHQ6_9GAMM</name>
<dbReference type="EMBL" id="JXXZ01000010">
    <property type="protein sequence ID" value="KJY98691.1"/>
    <property type="molecule type" value="Genomic_DNA"/>
</dbReference>
<sequence>MDICSYLIFNILKGFLMSKQLFIVSLFVSFLFGCGSNEKSDETTPQPPSQKVTIDVDLISDLPDTAISSQAFSFEFDSAVSISPPTGSAFTILLNDNIVSESTSYSMGDSVRFTATAPSKPGVRLEESITLGNITFALSSSYQPKELSQQTQAYLNNLDQQLAFIKSEPHLLVDGYLVSDNDVNSHRFTTTFASHSNGVDVPEGWLVGASSLHEINFIFDGNNVYLTTGGFEQKKPIQTGEFLPDYPEFYVAQANSQGVEIRLAYLHSNAYFINSLIRAYVMSGKAEYLELARKNGLYLANRVLAGEGQYARRFLTESAPLPTGMDNGIIVETLYLLSKYTNDDVFQVKLEQLSNAFEHTTEGVWNHWTNSVIGLLYAERVTQPQDSFAKQVIADNSPSLLAQIENFSGLIPYVMKESSASYPNFKKTYHTYDMMLVAKLEWQTKQNLGFSSVFQSMLDEAVVNYGPYYANNVEALLYAKYAFDFDATNWLQTNEAFLDREANSLIGAVSLIRANSAYLALAQRDYY</sequence>
<proteinExistence type="predicted"/>
<dbReference type="Proteomes" id="UP000033664">
    <property type="component" value="Unassembled WGS sequence"/>
</dbReference>
<accession>A0A0F4PHQ6</accession>
<dbReference type="GO" id="GO:0005975">
    <property type="term" value="P:carbohydrate metabolic process"/>
    <property type="evidence" value="ECO:0007669"/>
    <property type="project" value="InterPro"/>
</dbReference>
<dbReference type="InterPro" id="IPR008928">
    <property type="entry name" value="6-hairpin_glycosidase_sf"/>
</dbReference>
<dbReference type="SUPFAM" id="SSF48208">
    <property type="entry name" value="Six-hairpin glycosidases"/>
    <property type="match status" value="1"/>
</dbReference>
<keyword evidence="2" id="KW-1185">Reference proteome</keyword>
<protein>
    <submittedName>
        <fullName evidence="1">Uncharacterized protein</fullName>
    </submittedName>
</protein>
<dbReference type="PATRIC" id="fig|151081.8.peg.3328"/>
<evidence type="ECO:0000313" key="1">
    <source>
        <dbReference type="EMBL" id="KJY98691.1"/>
    </source>
</evidence>
<reference evidence="1 2" key="1">
    <citation type="journal article" date="2015" name="BMC Genomics">
        <title>Genome mining reveals unlocked bioactive potential of marine Gram-negative bacteria.</title>
        <authorList>
            <person name="Machado H."/>
            <person name="Sonnenschein E.C."/>
            <person name="Melchiorsen J."/>
            <person name="Gram L."/>
        </authorList>
    </citation>
    <scope>NUCLEOTIDE SEQUENCE [LARGE SCALE GENOMIC DNA]</scope>
    <source>
        <strain evidence="1 2">S3137</strain>
    </source>
</reference>